<evidence type="ECO:0000313" key="2">
    <source>
        <dbReference type="Proteomes" id="UP001187682"/>
    </source>
</evidence>
<comment type="caution">
    <text evidence="1">The sequence shown here is derived from an EMBL/GenBank/DDBJ whole genome shotgun (WGS) entry which is preliminary data.</text>
</comment>
<dbReference type="Proteomes" id="UP001187682">
    <property type="component" value="Unassembled WGS sequence"/>
</dbReference>
<dbReference type="InterPro" id="IPR024079">
    <property type="entry name" value="MetalloPept_cat_dom_sf"/>
</dbReference>
<gene>
    <name evidence="1" type="ORF">DNG_06262</name>
</gene>
<sequence>MTPGNDAQRAFLTEGFTRAHALATFGESYTAEHQSLDGDQVFDWLFSNGATVRNAVRMSLQGVIENTTPVPEGQEPQGGPFADVRVYCTHDRITEGRKNRFFDKSIGEFLKAKFECSGALAWTMVPTDASKPDIVQMCPWFLDYAMKQKVQWQTQIGGGKIGSMISKLKLDKFATWAMYTPVDLFQLYEKVIVHELTHTRRGGQKADLDGFGGYGWKNARKLSTGTGERSPSRNADSLGLFASISGLIMDGGMVQENGNFVHGPSAETKKKKRGAFDAASLKGRPLF</sequence>
<evidence type="ECO:0000313" key="1">
    <source>
        <dbReference type="EMBL" id="SPO03579.1"/>
    </source>
</evidence>
<protein>
    <submittedName>
        <fullName evidence="1">Uncharacterized protein</fullName>
    </submittedName>
</protein>
<reference evidence="1" key="1">
    <citation type="submission" date="2018-03" db="EMBL/GenBank/DDBJ databases">
        <authorList>
            <person name="Guldener U."/>
        </authorList>
    </citation>
    <scope>NUCLEOTIDE SEQUENCE</scope>
</reference>
<proteinExistence type="predicted"/>
<dbReference type="EMBL" id="ONZQ02000008">
    <property type="protein sequence ID" value="SPO03579.1"/>
    <property type="molecule type" value="Genomic_DNA"/>
</dbReference>
<keyword evidence="2" id="KW-1185">Reference proteome</keyword>
<dbReference type="AlphaFoldDB" id="A0AAE8N1C2"/>
<accession>A0AAE8N1C2</accession>
<dbReference type="GO" id="GO:0008237">
    <property type="term" value="F:metallopeptidase activity"/>
    <property type="evidence" value="ECO:0007669"/>
    <property type="project" value="InterPro"/>
</dbReference>
<dbReference type="Gene3D" id="3.40.390.10">
    <property type="entry name" value="Collagenase (Catalytic Domain)"/>
    <property type="match status" value="1"/>
</dbReference>
<name>A0AAE8N1C2_9PEZI</name>
<organism evidence="1 2">
    <name type="scientific">Cephalotrichum gorgonifer</name>
    <dbReference type="NCBI Taxonomy" id="2041049"/>
    <lineage>
        <taxon>Eukaryota</taxon>
        <taxon>Fungi</taxon>
        <taxon>Dikarya</taxon>
        <taxon>Ascomycota</taxon>
        <taxon>Pezizomycotina</taxon>
        <taxon>Sordariomycetes</taxon>
        <taxon>Hypocreomycetidae</taxon>
        <taxon>Microascales</taxon>
        <taxon>Microascaceae</taxon>
        <taxon>Cephalotrichum</taxon>
    </lineage>
</organism>